<comment type="caution">
    <text evidence="3">The sequence shown here is derived from an EMBL/GenBank/DDBJ whole genome shotgun (WGS) entry which is preliminary data.</text>
</comment>
<evidence type="ECO:0000313" key="4">
    <source>
        <dbReference type="Proteomes" id="UP001489004"/>
    </source>
</evidence>
<dbReference type="GO" id="GO:0009507">
    <property type="term" value="C:chloroplast"/>
    <property type="evidence" value="ECO:0007669"/>
    <property type="project" value="TreeGrafter"/>
</dbReference>
<dbReference type="PANTHER" id="PTHR36347">
    <property type="entry name" value="EXPRESSED PROTEIN"/>
    <property type="match status" value="1"/>
</dbReference>
<dbReference type="AlphaFoldDB" id="A0AAW1PKK4"/>
<dbReference type="Proteomes" id="UP001489004">
    <property type="component" value="Unassembled WGS sequence"/>
</dbReference>
<gene>
    <name evidence="3" type="ORF">WJX72_000357</name>
</gene>
<evidence type="ECO:0000313" key="3">
    <source>
        <dbReference type="EMBL" id="KAK9814076.1"/>
    </source>
</evidence>
<keyword evidence="2" id="KW-0472">Membrane</keyword>
<organism evidence="3 4">
    <name type="scientific">[Myrmecia] bisecta</name>
    <dbReference type="NCBI Taxonomy" id="41462"/>
    <lineage>
        <taxon>Eukaryota</taxon>
        <taxon>Viridiplantae</taxon>
        <taxon>Chlorophyta</taxon>
        <taxon>core chlorophytes</taxon>
        <taxon>Trebouxiophyceae</taxon>
        <taxon>Trebouxiales</taxon>
        <taxon>Trebouxiaceae</taxon>
        <taxon>Myrmecia</taxon>
    </lineage>
</organism>
<sequence length="367" mass="41020">MFMQFQSAGGSFVRAKAGPSASHKLVYRTLGDERELSIGNSLEAGQLSPLEALQEACAEEGWQLSLEQERPMPDLDADEDWEDILDEADDPWMRDPAALDDFLLDVNVAEATPQPSAYQDGSLREITRLELVKLLQEQPADTVALLDVSPLGERAPWPASFTQPVQIPLKQLLRDNVDHLWDQIVVVMACNELVARQGGVRCRRVFGFKDTRYCSAVPHTRLRGGRSLRARAAEDSKAETETSTSDNNAELRLEALERAARNKRGTQAAAQRAQMQSRREQKAKEQDSRGMAEWKEGQLFPEGWADMNVFQKVTELYVGRRGVLFWAAKLSYGAIFVLIGAWIVFRFVGPSLGLYNLSNDIQSPSPL</sequence>
<reference evidence="3 4" key="1">
    <citation type="journal article" date="2024" name="Nat. Commun.">
        <title>Phylogenomics reveals the evolutionary origins of lichenization in chlorophyte algae.</title>
        <authorList>
            <person name="Puginier C."/>
            <person name="Libourel C."/>
            <person name="Otte J."/>
            <person name="Skaloud P."/>
            <person name="Haon M."/>
            <person name="Grisel S."/>
            <person name="Petersen M."/>
            <person name="Berrin J.G."/>
            <person name="Delaux P.M."/>
            <person name="Dal Grande F."/>
            <person name="Keller J."/>
        </authorList>
    </citation>
    <scope>NUCLEOTIDE SEQUENCE [LARGE SCALE GENOMIC DNA]</scope>
    <source>
        <strain evidence="3 4">SAG 2043</strain>
    </source>
</reference>
<evidence type="ECO:0000256" key="1">
    <source>
        <dbReference type="SAM" id="MobiDB-lite"/>
    </source>
</evidence>
<feature type="compositionally biased region" description="Basic and acidic residues" evidence="1">
    <location>
        <begin position="231"/>
        <end position="240"/>
    </location>
</feature>
<keyword evidence="4" id="KW-1185">Reference proteome</keyword>
<feature type="compositionally biased region" description="Basic and acidic residues" evidence="1">
    <location>
        <begin position="249"/>
        <end position="260"/>
    </location>
</feature>
<name>A0AAW1PKK4_9CHLO</name>
<feature type="transmembrane region" description="Helical" evidence="2">
    <location>
        <begin position="330"/>
        <end position="349"/>
    </location>
</feature>
<dbReference type="PANTHER" id="PTHR36347:SF1">
    <property type="entry name" value="EXPRESSED PROTEIN"/>
    <property type="match status" value="1"/>
</dbReference>
<evidence type="ECO:0000256" key="2">
    <source>
        <dbReference type="SAM" id="Phobius"/>
    </source>
</evidence>
<feature type="region of interest" description="Disordered" evidence="1">
    <location>
        <begin position="225"/>
        <end position="292"/>
    </location>
</feature>
<feature type="compositionally biased region" description="Basic and acidic residues" evidence="1">
    <location>
        <begin position="277"/>
        <end position="292"/>
    </location>
</feature>
<keyword evidence="2" id="KW-1133">Transmembrane helix</keyword>
<proteinExistence type="predicted"/>
<dbReference type="EMBL" id="JALJOR010000007">
    <property type="protein sequence ID" value="KAK9814076.1"/>
    <property type="molecule type" value="Genomic_DNA"/>
</dbReference>
<keyword evidence="2" id="KW-0812">Transmembrane</keyword>
<feature type="compositionally biased region" description="Low complexity" evidence="1">
    <location>
        <begin position="265"/>
        <end position="276"/>
    </location>
</feature>
<protein>
    <submittedName>
        <fullName evidence="3">Uncharacterized protein</fullName>
    </submittedName>
</protein>
<accession>A0AAW1PKK4</accession>